<accession>A0A0G0GKG2</accession>
<dbReference type="AlphaFoldDB" id="A0A0G0GKG2"/>
<sequence length="90" mass="10246">MTDFLSNLPKTVKFKKKRLGRGLGSGKGSKSGRGTTRHQKARESIPLHFEGGQGRMVKRFPLLRGKGKNKSIVNYKLKKSKFYEKNPRKN</sequence>
<dbReference type="Proteomes" id="UP000034917">
    <property type="component" value="Unassembled WGS sequence"/>
</dbReference>
<evidence type="ECO:0000256" key="1">
    <source>
        <dbReference type="ARBA" id="ARBA00022980"/>
    </source>
</evidence>
<dbReference type="SUPFAM" id="SSF52080">
    <property type="entry name" value="Ribosomal proteins L15p and L18e"/>
    <property type="match status" value="1"/>
</dbReference>
<organism evidence="5 6">
    <name type="scientific">Candidatus Roizmanbacteria bacterium GW2011_GWC2_37_13</name>
    <dbReference type="NCBI Taxonomy" id="1618486"/>
    <lineage>
        <taxon>Bacteria</taxon>
        <taxon>Candidatus Roizmaniibacteriota</taxon>
    </lineage>
</organism>
<feature type="compositionally biased region" description="Gly residues" evidence="4">
    <location>
        <begin position="21"/>
        <end position="31"/>
    </location>
</feature>
<evidence type="ECO:0000256" key="4">
    <source>
        <dbReference type="SAM" id="MobiDB-lite"/>
    </source>
</evidence>
<keyword evidence="2" id="KW-0687">Ribonucleoprotein</keyword>
<dbReference type="InterPro" id="IPR036227">
    <property type="entry name" value="Ribosomal_uL15/eL18_sf"/>
</dbReference>
<feature type="region of interest" description="Disordered" evidence="4">
    <location>
        <begin position="15"/>
        <end position="51"/>
    </location>
</feature>
<evidence type="ECO:0000256" key="2">
    <source>
        <dbReference type="ARBA" id="ARBA00023274"/>
    </source>
</evidence>
<reference evidence="5 6" key="1">
    <citation type="journal article" date="2015" name="Nature">
        <title>rRNA introns, odd ribosomes, and small enigmatic genomes across a large radiation of phyla.</title>
        <authorList>
            <person name="Brown C.T."/>
            <person name="Hug L.A."/>
            <person name="Thomas B.C."/>
            <person name="Sharon I."/>
            <person name="Castelle C.J."/>
            <person name="Singh A."/>
            <person name="Wilkins M.J."/>
            <person name="Williams K.H."/>
            <person name="Banfield J.F."/>
        </authorList>
    </citation>
    <scope>NUCLEOTIDE SEQUENCE [LARGE SCALE GENOMIC DNA]</scope>
</reference>
<name>A0A0G0GKG2_9BACT</name>
<gene>
    <name evidence="5" type="ORF">US40_C0002G0159</name>
</gene>
<dbReference type="EMBL" id="LBSV01000002">
    <property type="protein sequence ID" value="KKQ26625.1"/>
    <property type="molecule type" value="Genomic_DNA"/>
</dbReference>
<protein>
    <recommendedName>
        <fullName evidence="3">50S ribosomal protein L15</fullName>
    </recommendedName>
</protein>
<comment type="caution">
    <text evidence="5">The sequence shown here is derived from an EMBL/GenBank/DDBJ whole genome shotgun (WGS) entry which is preliminary data.</text>
</comment>
<proteinExistence type="predicted"/>
<keyword evidence="1 5" id="KW-0689">Ribosomal protein</keyword>
<dbReference type="GO" id="GO:0005840">
    <property type="term" value="C:ribosome"/>
    <property type="evidence" value="ECO:0007669"/>
    <property type="project" value="UniProtKB-KW"/>
</dbReference>
<evidence type="ECO:0000313" key="5">
    <source>
        <dbReference type="EMBL" id="KKQ26625.1"/>
    </source>
</evidence>
<evidence type="ECO:0000313" key="6">
    <source>
        <dbReference type="Proteomes" id="UP000034917"/>
    </source>
</evidence>
<evidence type="ECO:0000256" key="3">
    <source>
        <dbReference type="ARBA" id="ARBA00035497"/>
    </source>
</evidence>
<dbReference type="GO" id="GO:1990904">
    <property type="term" value="C:ribonucleoprotein complex"/>
    <property type="evidence" value="ECO:0007669"/>
    <property type="project" value="UniProtKB-KW"/>
</dbReference>